<dbReference type="Pfam" id="PF02661">
    <property type="entry name" value="Fic"/>
    <property type="match status" value="1"/>
</dbReference>
<evidence type="ECO:0000313" key="3">
    <source>
        <dbReference type="Proteomes" id="UP000494245"/>
    </source>
</evidence>
<sequence>MQLAAHGEPDVFDLAAAYAFGIARDHPFMDGNKRTAYVACMLFLRLHGAWVRISAAARVVLFERLGKGELGQDALAARLRAGSEK</sequence>
<dbReference type="InterPro" id="IPR006440">
    <property type="entry name" value="Doc"/>
</dbReference>
<dbReference type="NCBIfam" id="TIGR01550">
    <property type="entry name" value="DOC_P1"/>
    <property type="match status" value="1"/>
</dbReference>
<dbReference type="InterPro" id="IPR036597">
    <property type="entry name" value="Fido-like_dom_sf"/>
</dbReference>
<proteinExistence type="predicted"/>
<dbReference type="PANTHER" id="PTHR39426:SF1">
    <property type="entry name" value="HOMOLOGY TO DEATH-ON-CURING PROTEIN OF PHAGE P1"/>
    <property type="match status" value="1"/>
</dbReference>
<keyword evidence="3" id="KW-1185">Reference proteome</keyword>
<dbReference type="SUPFAM" id="SSF140931">
    <property type="entry name" value="Fic-like"/>
    <property type="match status" value="1"/>
</dbReference>
<dbReference type="GO" id="GO:0016301">
    <property type="term" value="F:kinase activity"/>
    <property type="evidence" value="ECO:0007669"/>
    <property type="project" value="InterPro"/>
</dbReference>
<dbReference type="PANTHER" id="PTHR39426">
    <property type="entry name" value="HOMOLOGY TO DEATH-ON-CURING PROTEIN OF PHAGE P1"/>
    <property type="match status" value="1"/>
</dbReference>
<dbReference type="Proteomes" id="UP000494245">
    <property type="component" value="Unassembled WGS sequence"/>
</dbReference>
<organism evidence="2 3">
    <name type="scientific">Fundidesulfovibrio magnetotacticus</name>
    <dbReference type="NCBI Taxonomy" id="2730080"/>
    <lineage>
        <taxon>Bacteria</taxon>
        <taxon>Pseudomonadati</taxon>
        <taxon>Thermodesulfobacteriota</taxon>
        <taxon>Desulfovibrionia</taxon>
        <taxon>Desulfovibrionales</taxon>
        <taxon>Desulfovibrionaceae</taxon>
        <taxon>Fundidesulfovibrio</taxon>
    </lineage>
</organism>
<dbReference type="AlphaFoldDB" id="A0A6V8LXX1"/>
<dbReference type="Gene3D" id="1.20.120.1870">
    <property type="entry name" value="Fic/DOC protein, Fido domain"/>
    <property type="match status" value="1"/>
</dbReference>
<name>A0A6V8LXX1_9BACT</name>
<evidence type="ECO:0000259" key="1">
    <source>
        <dbReference type="PROSITE" id="PS51459"/>
    </source>
</evidence>
<gene>
    <name evidence="2" type="ORF">NNJEOMEG_02952</name>
</gene>
<dbReference type="InterPro" id="IPR053737">
    <property type="entry name" value="Type_II_TA_Toxin"/>
</dbReference>
<reference evidence="2 3" key="1">
    <citation type="submission" date="2020-04" db="EMBL/GenBank/DDBJ databases">
        <authorList>
            <consortium name="Desulfovibrio sp. FSS-1 genome sequencing consortium"/>
            <person name="Shimoshige H."/>
            <person name="Kobayashi H."/>
            <person name="Maekawa T."/>
        </authorList>
    </citation>
    <scope>NUCLEOTIDE SEQUENCE [LARGE SCALE GENOMIC DNA]</scope>
    <source>
        <strain evidence="2 3">SIID29052-01</strain>
    </source>
</reference>
<accession>A0A6V8LXX1</accession>
<dbReference type="EMBL" id="BLTE01000014">
    <property type="protein sequence ID" value="GFK95098.1"/>
    <property type="molecule type" value="Genomic_DNA"/>
</dbReference>
<reference evidence="2 3" key="2">
    <citation type="submission" date="2020-05" db="EMBL/GenBank/DDBJ databases">
        <title>Draft genome sequence of Desulfovibrio sp. strainFSS-1.</title>
        <authorList>
            <person name="Shimoshige H."/>
            <person name="Kobayashi H."/>
            <person name="Maekawa T."/>
        </authorList>
    </citation>
    <scope>NUCLEOTIDE SEQUENCE [LARGE SCALE GENOMIC DNA]</scope>
    <source>
        <strain evidence="2 3">SIID29052-01</strain>
    </source>
</reference>
<dbReference type="InterPro" id="IPR003812">
    <property type="entry name" value="Fido"/>
</dbReference>
<dbReference type="PROSITE" id="PS51459">
    <property type="entry name" value="FIDO"/>
    <property type="match status" value="1"/>
</dbReference>
<protein>
    <recommendedName>
        <fullName evidence="1">Fido domain-containing protein</fullName>
    </recommendedName>
</protein>
<feature type="domain" description="Fido" evidence="1">
    <location>
        <begin position="1"/>
        <end position="81"/>
    </location>
</feature>
<comment type="caution">
    <text evidence="2">The sequence shown here is derived from an EMBL/GenBank/DDBJ whole genome shotgun (WGS) entry which is preliminary data.</text>
</comment>
<evidence type="ECO:0000313" key="2">
    <source>
        <dbReference type="EMBL" id="GFK95098.1"/>
    </source>
</evidence>